<dbReference type="AlphaFoldDB" id="A0A0F9A311"/>
<dbReference type="EMBL" id="LAZR01044725">
    <property type="protein sequence ID" value="KKL03949.1"/>
    <property type="molecule type" value="Genomic_DNA"/>
</dbReference>
<reference evidence="1" key="1">
    <citation type="journal article" date="2015" name="Nature">
        <title>Complex archaea that bridge the gap between prokaryotes and eukaryotes.</title>
        <authorList>
            <person name="Spang A."/>
            <person name="Saw J.H."/>
            <person name="Jorgensen S.L."/>
            <person name="Zaremba-Niedzwiedzka K."/>
            <person name="Martijn J."/>
            <person name="Lind A.E."/>
            <person name="van Eijk R."/>
            <person name="Schleper C."/>
            <person name="Guy L."/>
            <person name="Ettema T.J."/>
        </authorList>
    </citation>
    <scope>NUCLEOTIDE SEQUENCE</scope>
</reference>
<evidence type="ECO:0000313" key="1">
    <source>
        <dbReference type="EMBL" id="KKL03949.1"/>
    </source>
</evidence>
<name>A0A0F9A311_9ZZZZ</name>
<proteinExistence type="predicted"/>
<accession>A0A0F9A311</accession>
<organism evidence="1">
    <name type="scientific">marine sediment metagenome</name>
    <dbReference type="NCBI Taxonomy" id="412755"/>
    <lineage>
        <taxon>unclassified sequences</taxon>
        <taxon>metagenomes</taxon>
        <taxon>ecological metagenomes</taxon>
    </lineage>
</organism>
<sequence length="90" mass="9788">MFAVALAGTASKYSVNLNDALCGDPHVECKKEQNLENCGCTYAGCPRQGVCCDCISYHLASKQLPGCCFPPEAEKTYDRSFAAFAKVWKL</sequence>
<evidence type="ECO:0008006" key="2">
    <source>
        <dbReference type="Google" id="ProtNLM"/>
    </source>
</evidence>
<protein>
    <recommendedName>
        <fullName evidence="2">Cytosolic protein</fullName>
    </recommendedName>
</protein>
<gene>
    <name evidence="1" type="ORF">LCGC14_2620960</name>
</gene>
<comment type="caution">
    <text evidence="1">The sequence shown here is derived from an EMBL/GenBank/DDBJ whole genome shotgun (WGS) entry which is preliminary data.</text>
</comment>
<dbReference type="Pfam" id="PF20095">
    <property type="entry name" value="DUF6485"/>
    <property type="match status" value="1"/>
</dbReference>